<keyword evidence="6 7" id="KW-0472">Membrane</keyword>
<feature type="transmembrane region" description="Helical" evidence="7">
    <location>
        <begin position="12"/>
        <end position="32"/>
    </location>
</feature>
<evidence type="ECO:0000313" key="10">
    <source>
        <dbReference type="Proteomes" id="UP000184211"/>
    </source>
</evidence>
<evidence type="ECO:0000256" key="2">
    <source>
        <dbReference type="ARBA" id="ARBA00007400"/>
    </source>
</evidence>
<evidence type="ECO:0000256" key="5">
    <source>
        <dbReference type="ARBA" id="ARBA00022989"/>
    </source>
</evidence>
<dbReference type="GO" id="GO:0009246">
    <property type="term" value="P:enterobacterial common antigen biosynthetic process"/>
    <property type="evidence" value="ECO:0007669"/>
    <property type="project" value="TreeGrafter"/>
</dbReference>
<sequence length="327" mass="35402">MTPRHPSIDISRGIAMILVVFGHALIGVMAAVGETALARFLVILVYTSHMPLFFALSGALSGRLMALLWWTFLSELSRRILWPYVLWSVLILSAHYLMRQHTNTMPTGFRPWVILWQPPAVMWFLWVLGLSFVARRLLVGLPKRVVALIGLGTLMAAYALTLPIGNARFVGVFLIATLIPLRWFTSPPSAALLGGAALVMIATAGLAWHEASTKLIGYPAGAAIYLPAMVAGPVLLLSASHVLAKQSALRFTVHLSSGLAAIGRHSMAIFVTHIFVTAGVRILLQGVGVDAFWTLVASCTVAGVMLPLWISRWADAIGASPLLGWQR</sequence>
<evidence type="ECO:0000256" key="4">
    <source>
        <dbReference type="ARBA" id="ARBA00022692"/>
    </source>
</evidence>
<keyword evidence="3" id="KW-1003">Cell membrane</keyword>
<reference evidence="10" key="1">
    <citation type="submission" date="2016-11" db="EMBL/GenBank/DDBJ databases">
        <authorList>
            <person name="Varghese N."/>
            <person name="Submissions S."/>
        </authorList>
    </citation>
    <scope>NUCLEOTIDE SEQUENCE [LARGE SCALE GENOMIC DNA]</scope>
    <source>
        <strain evidence="10">DSM 28223</strain>
    </source>
</reference>
<dbReference type="STRING" id="870908.SAMN04488044_1452"/>
<feature type="transmembrane region" description="Helical" evidence="7">
    <location>
        <begin position="265"/>
        <end position="284"/>
    </location>
</feature>
<feature type="transmembrane region" description="Helical" evidence="7">
    <location>
        <begin position="191"/>
        <end position="208"/>
    </location>
</feature>
<feature type="transmembrane region" description="Helical" evidence="7">
    <location>
        <begin position="80"/>
        <end position="98"/>
    </location>
</feature>
<dbReference type="EMBL" id="FQWM01000002">
    <property type="protein sequence ID" value="SHG85827.1"/>
    <property type="molecule type" value="Genomic_DNA"/>
</dbReference>
<evidence type="ECO:0000256" key="3">
    <source>
        <dbReference type="ARBA" id="ARBA00022475"/>
    </source>
</evidence>
<dbReference type="OrthoDB" id="9814956at2"/>
<proteinExistence type="inferred from homology"/>
<dbReference type="GO" id="GO:0016413">
    <property type="term" value="F:O-acetyltransferase activity"/>
    <property type="evidence" value="ECO:0007669"/>
    <property type="project" value="TreeGrafter"/>
</dbReference>
<accession>A0A1M5N8L8</accession>
<evidence type="ECO:0000256" key="7">
    <source>
        <dbReference type="SAM" id="Phobius"/>
    </source>
</evidence>
<feature type="transmembrane region" description="Helical" evidence="7">
    <location>
        <begin position="290"/>
        <end position="310"/>
    </location>
</feature>
<evidence type="ECO:0000259" key="8">
    <source>
        <dbReference type="Pfam" id="PF01757"/>
    </source>
</evidence>
<keyword evidence="9" id="KW-0012">Acyltransferase</keyword>
<feature type="transmembrane region" description="Helical" evidence="7">
    <location>
        <begin position="220"/>
        <end position="244"/>
    </location>
</feature>
<dbReference type="RefSeq" id="WP_072792054.1">
    <property type="nucleotide sequence ID" value="NZ_FQWM01000002.1"/>
</dbReference>
<dbReference type="PANTHER" id="PTHR40074">
    <property type="entry name" value="O-ACETYLTRANSFERASE WECH"/>
    <property type="match status" value="1"/>
</dbReference>
<dbReference type="GO" id="GO:0005886">
    <property type="term" value="C:plasma membrane"/>
    <property type="evidence" value="ECO:0007669"/>
    <property type="project" value="UniProtKB-SubCell"/>
</dbReference>
<comment type="similarity">
    <text evidence="2">Belongs to the acyltransferase 3 family.</text>
</comment>
<comment type="subcellular location">
    <subcellularLocation>
        <location evidence="1">Cell membrane</location>
        <topology evidence="1">Multi-pass membrane protein</topology>
    </subcellularLocation>
</comment>
<evidence type="ECO:0000313" key="9">
    <source>
        <dbReference type="EMBL" id="SHG85827.1"/>
    </source>
</evidence>
<dbReference type="AlphaFoldDB" id="A0A1M5N8L8"/>
<evidence type="ECO:0000256" key="6">
    <source>
        <dbReference type="ARBA" id="ARBA00023136"/>
    </source>
</evidence>
<keyword evidence="9" id="KW-0808">Transferase</keyword>
<dbReference type="Proteomes" id="UP000184211">
    <property type="component" value="Unassembled WGS sequence"/>
</dbReference>
<feature type="transmembrane region" description="Helical" evidence="7">
    <location>
        <begin position="113"/>
        <end position="133"/>
    </location>
</feature>
<dbReference type="Pfam" id="PF01757">
    <property type="entry name" value="Acyl_transf_3"/>
    <property type="match status" value="1"/>
</dbReference>
<feature type="domain" description="Acyltransferase 3" evidence="8">
    <location>
        <begin position="6"/>
        <end position="311"/>
    </location>
</feature>
<keyword evidence="10" id="KW-1185">Reference proteome</keyword>
<dbReference type="PANTHER" id="PTHR40074:SF2">
    <property type="entry name" value="O-ACETYLTRANSFERASE WECH"/>
    <property type="match status" value="1"/>
</dbReference>
<feature type="transmembrane region" description="Helical" evidence="7">
    <location>
        <begin position="52"/>
        <end position="73"/>
    </location>
</feature>
<feature type="transmembrane region" description="Helical" evidence="7">
    <location>
        <begin position="145"/>
        <end position="161"/>
    </location>
</feature>
<gene>
    <name evidence="9" type="ORF">SAMN04488044_1452</name>
</gene>
<keyword evidence="4 7" id="KW-0812">Transmembrane</keyword>
<protein>
    <submittedName>
        <fullName evidence="9">Acyltransferase family protein</fullName>
    </submittedName>
</protein>
<organism evidence="9 10">
    <name type="scientific">Cognatishimia maritima</name>
    <dbReference type="NCBI Taxonomy" id="870908"/>
    <lineage>
        <taxon>Bacteria</taxon>
        <taxon>Pseudomonadati</taxon>
        <taxon>Pseudomonadota</taxon>
        <taxon>Alphaproteobacteria</taxon>
        <taxon>Rhodobacterales</taxon>
        <taxon>Paracoccaceae</taxon>
        <taxon>Cognatishimia</taxon>
    </lineage>
</organism>
<name>A0A1M5N8L8_9RHOB</name>
<keyword evidence="5 7" id="KW-1133">Transmembrane helix</keyword>
<evidence type="ECO:0000256" key="1">
    <source>
        <dbReference type="ARBA" id="ARBA00004651"/>
    </source>
</evidence>
<dbReference type="InterPro" id="IPR002656">
    <property type="entry name" value="Acyl_transf_3_dom"/>
</dbReference>